<organism evidence="10 11">
    <name type="scientific">Phyllosticta capitalensis</name>
    <dbReference type="NCBI Taxonomy" id="121624"/>
    <lineage>
        <taxon>Eukaryota</taxon>
        <taxon>Fungi</taxon>
        <taxon>Dikarya</taxon>
        <taxon>Ascomycota</taxon>
        <taxon>Pezizomycotina</taxon>
        <taxon>Dothideomycetes</taxon>
        <taxon>Dothideomycetes incertae sedis</taxon>
        <taxon>Botryosphaeriales</taxon>
        <taxon>Phyllostictaceae</taxon>
        <taxon>Phyllosticta</taxon>
    </lineage>
</organism>
<dbReference type="CDD" id="cd16630">
    <property type="entry name" value="RING-HC_RBR_RNF216"/>
    <property type="match status" value="1"/>
</dbReference>
<dbReference type="CDD" id="cd20353">
    <property type="entry name" value="Rcat_RBR_RNF216"/>
    <property type="match status" value="1"/>
</dbReference>
<proteinExistence type="predicted"/>
<evidence type="ECO:0000256" key="4">
    <source>
        <dbReference type="ARBA" id="ARBA00022737"/>
    </source>
</evidence>
<evidence type="ECO:0000256" key="6">
    <source>
        <dbReference type="ARBA" id="ARBA00022786"/>
    </source>
</evidence>
<evidence type="ECO:0000256" key="5">
    <source>
        <dbReference type="ARBA" id="ARBA00022771"/>
    </source>
</evidence>
<feature type="domain" description="RING-type" evidence="9">
    <location>
        <begin position="285"/>
        <end position="501"/>
    </location>
</feature>
<keyword evidence="4" id="KW-0677">Repeat</keyword>
<evidence type="ECO:0000256" key="3">
    <source>
        <dbReference type="ARBA" id="ARBA00022723"/>
    </source>
</evidence>
<dbReference type="SUPFAM" id="SSF57850">
    <property type="entry name" value="RING/U-box"/>
    <property type="match status" value="1"/>
</dbReference>
<evidence type="ECO:0000313" key="10">
    <source>
        <dbReference type="EMBL" id="KAK8240086.1"/>
    </source>
</evidence>
<comment type="caution">
    <text evidence="10">The sequence shown here is derived from an EMBL/GenBank/DDBJ whole genome shotgun (WGS) entry which is preliminary data.</text>
</comment>
<evidence type="ECO:0000256" key="7">
    <source>
        <dbReference type="ARBA" id="ARBA00022833"/>
    </source>
</evidence>
<keyword evidence="3" id="KW-0479">Metal-binding</keyword>
<keyword evidence="7" id="KW-0862">Zinc</keyword>
<dbReference type="InterPro" id="IPR044066">
    <property type="entry name" value="TRIAD_supradom"/>
</dbReference>
<dbReference type="PANTHER" id="PTHR22770:SF47">
    <property type="entry name" value="E3 UBIQUITIN-PROTEIN LIGASE RNF216"/>
    <property type="match status" value="1"/>
</dbReference>
<dbReference type="Gene3D" id="1.20.120.1750">
    <property type="match status" value="1"/>
</dbReference>
<dbReference type="Proteomes" id="UP001492380">
    <property type="component" value="Unassembled WGS sequence"/>
</dbReference>
<keyword evidence="11" id="KW-1185">Reference proteome</keyword>
<feature type="compositionally biased region" description="Basic and acidic residues" evidence="8">
    <location>
        <begin position="257"/>
        <end position="272"/>
    </location>
</feature>
<evidence type="ECO:0000256" key="1">
    <source>
        <dbReference type="ARBA" id="ARBA00004906"/>
    </source>
</evidence>
<comment type="pathway">
    <text evidence="1">Protein modification; protein ubiquitination.</text>
</comment>
<keyword evidence="6" id="KW-0833">Ubl conjugation pathway</keyword>
<dbReference type="InterPro" id="IPR047546">
    <property type="entry name" value="Rcat_RBR_RNF216"/>
</dbReference>
<keyword evidence="2" id="KW-0808">Transferase</keyword>
<dbReference type="PANTHER" id="PTHR22770">
    <property type="entry name" value="UBIQUITIN CONJUGATING ENZYME 7 INTERACTING PROTEIN-RELATED"/>
    <property type="match status" value="1"/>
</dbReference>
<sequence length="871" mass="98452">MMPRRPHAIPPRHIETITISSSDDDHDMEDFDLAGAPQSPGNGLLNMQPPDHDSDWEEVLRITRNAEAAENAHAERTNEMTEDDCLARILEVFSDIAHNHVVEMFRAKKVAGKEANGALCDEMIVEILDGGSYPKEREVRRENLKRKFRASSEESEPPVDAQRNSTYKALAIQLLLNEFLLVPKRFINTTVSEKKSAFHSYIAIEEADRTYTETAQRDRLYRRPAKSRIVTEPNGLPTDTMRRAIQREITSAKKKVEKSTQKRKEKERKRLEEEENESVARANGDMTECGCCFCEFPTNRMTFCGGEQLHFFCKDCARSYVSNEIGQRKCRPTCMDTGGCGAQFPRSQLKAFLEPNLFDTLERLQQEQDLRDAGIEDLEQCPFCDFKAICEPKEVDREFRCLNDDCLVVSCRLCRLETHVPLTCEQAAKDKKIDVRHKVEEAMTAALIRECNKCKNKFIKEYGCNKMTCPSCRNLQCYVCSKDVKDYNHFSDKPGGCPLYENTEQRHDEDVKNAEKAAFEELKKENPAIDDKDLKIQVSEAVKKAEKDRIKRGARHPGAAGYHHGEFGPDAHLAGYYLGARPPPPARVPQLQDERDLPRVGHRVFVDGADDANPGDGGCPCATMDPVRDWYPRNLLARFARDRGCRCGRYNNANPEAEPNGAAAAAVQNPPPVAPAADLAARFRDFVAFRGPFGIPPPMPGPLPMIQDRYEPARAAAEGAALADGIMRQRRREEIMEQARLRQEQEDAAFDRQQEAFERQRAHPPMPRLVGRMARQGGGGGDNVARTRHVRGNGVVNNVMPRTLHVPRGGGANAERDQRIAALERMVDRRTDAERQLEADRHARDVQDALNDARRYLLPRTGRVGRDGYPY</sequence>
<feature type="region of interest" description="Disordered" evidence="8">
    <location>
        <begin position="1"/>
        <end position="27"/>
    </location>
</feature>
<protein>
    <recommendedName>
        <fullName evidence="9">RING-type domain-containing protein</fullName>
    </recommendedName>
</protein>
<evidence type="ECO:0000256" key="2">
    <source>
        <dbReference type="ARBA" id="ARBA00022679"/>
    </source>
</evidence>
<gene>
    <name evidence="10" type="ORF">HDK90DRAFT_172452</name>
</gene>
<dbReference type="EMBL" id="JBBWRZ010000003">
    <property type="protein sequence ID" value="KAK8240086.1"/>
    <property type="molecule type" value="Genomic_DNA"/>
</dbReference>
<dbReference type="Pfam" id="PF26200">
    <property type="entry name" value="Rcat_RNF216"/>
    <property type="match status" value="1"/>
</dbReference>
<feature type="region of interest" description="Disordered" evidence="8">
    <location>
        <begin position="250"/>
        <end position="279"/>
    </location>
</feature>
<accession>A0ABR1YV92</accession>
<reference evidence="10 11" key="1">
    <citation type="submission" date="2024-04" db="EMBL/GenBank/DDBJ databases">
        <title>Phyllosticta paracitricarpa is synonymous to the EU quarantine fungus P. citricarpa based on phylogenomic analyses.</title>
        <authorList>
            <consortium name="Lawrence Berkeley National Laboratory"/>
            <person name="Van Ingen-Buijs V.A."/>
            <person name="Van Westerhoven A.C."/>
            <person name="Haridas S."/>
            <person name="Skiadas P."/>
            <person name="Martin F."/>
            <person name="Groenewald J.Z."/>
            <person name="Crous P.W."/>
            <person name="Seidl M.F."/>
        </authorList>
    </citation>
    <scope>NUCLEOTIDE SEQUENCE [LARGE SCALE GENOMIC DNA]</scope>
    <source>
        <strain evidence="10 11">CBS 123374</strain>
    </source>
</reference>
<evidence type="ECO:0000313" key="11">
    <source>
        <dbReference type="Proteomes" id="UP001492380"/>
    </source>
</evidence>
<dbReference type="CDD" id="cd20339">
    <property type="entry name" value="BRcat_RBR_RNF216"/>
    <property type="match status" value="1"/>
</dbReference>
<dbReference type="InterPro" id="IPR051628">
    <property type="entry name" value="LUBAC_E3_Ligases"/>
</dbReference>
<dbReference type="PROSITE" id="PS51873">
    <property type="entry name" value="TRIAD"/>
    <property type="match status" value="1"/>
</dbReference>
<keyword evidence="5" id="KW-0863">Zinc-finger</keyword>
<evidence type="ECO:0000256" key="8">
    <source>
        <dbReference type="SAM" id="MobiDB-lite"/>
    </source>
</evidence>
<name>A0ABR1YV92_9PEZI</name>
<evidence type="ECO:0000259" key="9">
    <source>
        <dbReference type="PROSITE" id="PS51873"/>
    </source>
</evidence>
<dbReference type="InterPro" id="IPR047545">
    <property type="entry name" value="BRcat_RBR_RNF216"/>
</dbReference>
<dbReference type="InterPro" id="IPR047544">
    <property type="entry name" value="RING-HC_RBR_RNF216"/>
</dbReference>